<accession>A0A9N9BFA0</accession>
<evidence type="ECO:0000313" key="2">
    <source>
        <dbReference type="Proteomes" id="UP000789396"/>
    </source>
</evidence>
<proteinExistence type="predicted"/>
<comment type="caution">
    <text evidence="1">The sequence shown here is derived from an EMBL/GenBank/DDBJ whole genome shotgun (WGS) entry which is preliminary data.</text>
</comment>
<dbReference type="AlphaFoldDB" id="A0A9N9BFA0"/>
<dbReference type="Proteomes" id="UP000789396">
    <property type="component" value="Unassembled WGS sequence"/>
</dbReference>
<keyword evidence="2" id="KW-1185">Reference proteome</keyword>
<gene>
    <name evidence="1" type="ORF">RFULGI_LOCUS5188</name>
</gene>
<dbReference type="OrthoDB" id="2433008at2759"/>
<organism evidence="1 2">
    <name type="scientific">Racocetra fulgida</name>
    <dbReference type="NCBI Taxonomy" id="60492"/>
    <lineage>
        <taxon>Eukaryota</taxon>
        <taxon>Fungi</taxon>
        <taxon>Fungi incertae sedis</taxon>
        <taxon>Mucoromycota</taxon>
        <taxon>Glomeromycotina</taxon>
        <taxon>Glomeromycetes</taxon>
        <taxon>Diversisporales</taxon>
        <taxon>Gigasporaceae</taxon>
        <taxon>Racocetra</taxon>
    </lineage>
</organism>
<reference evidence="1" key="1">
    <citation type="submission" date="2021-06" db="EMBL/GenBank/DDBJ databases">
        <authorList>
            <person name="Kallberg Y."/>
            <person name="Tangrot J."/>
            <person name="Rosling A."/>
        </authorList>
    </citation>
    <scope>NUCLEOTIDE SEQUENCE</scope>
    <source>
        <strain evidence="1">IN212</strain>
    </source>
</reference>
<sequence length="246" mass="27582">MTKTNKKKTYQKPTQEQIQYLCDKSKVQEVDNVTELEVQLCEYFTVAEKGDGSPYTVSSLLATERKITNQAGRKTLVQRLKDIGTTDYEVSTITRHRSLSGIARYERPKDGVQQFALNNLIASIDSSEPVTATSVSTSRLTNQLALSAPEPTLQLTDPPTLLSPEVSTLTTNHPALSSPEAPTLTPLANPSLRCPLQPISNNYAETQKLHEIIEIQESQKEFFQRNLFTNSNITFHIHNHYYASQK</sequence>
<protein>
    <submittedName>
        <fullName evidence="1">5085_t:CDS:1</fullName>
    </submittedName>
</protein>
<evidence type="ECO:0000313" key="1">
    <source>
        <dbReference type="EMBL" id="CAG8564195.1"/>
    </source>
</evidence>
<name>A0A9N9BFA0_9GLOM</name>
<dbReference type="EMBL" id="CAJVPZ010005677">
    <property type="protein sequence ID" value="CAG8564195.1"/>
    <property type="molecule type" value="Genomic_DNA"/>
</dbReference>